<proteinExistence type="predicted"/>
<dbReference type="Pfam" id="PF02597">
    <property type="entry name" value="ThiS"/>
    <property type="match status" value="1"/>
</dbReference>
<organism evidence="1 2">
    <name type="scientific">Streptomyces bullii</name>
    <dbReference type="NCBI Taxonomy" id="349910"/>
    <lineage>
        <taxon>Bacteria</taxon>
        <taxon>Bacillati</taxon>
        <taxon>Actinomycetota</taxon>
        <taxon>Actinomycetes</taxon>
        <taxon>Kitasatosporales</taxon>
        <taxon>Streptomycetaceae</taxon>
        <taxon>Streptomyces</taxon>
    </lineage>
</organism>
<gene>
    <name evidence="1" type="ORF">ACFPZJ_20205</name>
</gene>
<evidence type="ECO:0000313" key="2">
    <source>
        <dbReference type="Proteomes" id="UP001596154"/>
    </source>
</evidence>
<dbReference type="SUPFAM" id="SSF54285">
    <property type="entry name" value="MoaD/ThiS"/>
    <property type="match status" value="1"/>
</dbReference>
<protein>
    <submittedName>
        <fullName evidence="1">MoaD/ThiS family protein</fullName>
    </submittedName>
</protein>
<dbReference type="InterPro" id="IPR052045">
    <property type="entry name" value="Sulfur_Carrier/Prot_Modifier"/>
</dbReference>
<dbReference type="Proteomes" id="UP001596154">
    <property type="component" value="Unassembled WGS sequence"/>
</dbReference>
<dbReference type="PANTHER" id="PTHR38031:SF1">
    <property type="entry name" value="SULFUR CARRIER PROTEIN CYSO"/>
    <property type="match status" value="1"/>
</dbReference>
<dbReference type="InterPro" id="IPR003749">
    <property type="entry name" value="ThiS/MoaD-like"/>
</dbReference>
<dbReference type="InterPro" id="IPR012675">
    <property type="entry name" value="Beta-grasp_dom_sf"/>
</dbReference>
<sequence>MPKIFVPTIMRKHTENRATVEVPGSTVSEVFENFLTSYPTVRDLLRGTDGRLRPHINVFVNGDDIRGLEGEKTGLTDRDEVHVIPAMAGG</sequence>
<evidence type="ECO:0000313" key="1">
    <source>
        <dbReference type="EMBL" id="MFC5636078.1"/>
    </source>
</evidence>
<reference evidence="2" key="1">
    <citation type="journal article" date="2019" name="Int. J. Syst. Evol. Microbiol.">
        <title>The Global Catalogue of Microorganisms (GCM) 10K type strain sequencing project: providing services to taxonomists for standard genome sequencing and annotation.</title>
        <authorList>
            <consortium name="The Broad Institute Genomics Platform"/>
            <consortium name="The Broad Institute Genome Sequencing Center for Infectious Disease"/>
            <person name="Wu L."/>
            <person name="Ma J."/>
        </authorList>
    </citation>
    <scope>NUCLEOTIDE SEQUENCE [LARGE SCALE GENOMIC DNA]</scope>
    <source>
        <strain evidence="2">CGMCC 4.7248</strain>
    </source>
</reference>
<dbReference type="InterPro" id="IPR016155">
    <property type="entry name" value="Mopterin_synth/thiamin_S_b"/>
</dbReference>
<dbReference type="EMBL" id="JBHSNY010000006">
    <property type="protein sequence ID" value="MFC5636078.1"/>
    <property type="molecule type" value="Genomic_DNA"/>
</dbReference>
<dbReference type="PANTHER" id="PTHR38031">
    <property type="entry name" value="SULFUR CARRIER PROTEIN SLR0821-RELATED"/>
    <property type="match status" value="1"/>
</dbReference>
<keyword evidence="2" id="KW-1185">Reference proteome</keyword>
<accession>A0ABW0USD0</accession>
<comment type="caution">
    <text evidence="1">The sequence shown here is derived from an EMBL/GenBank/DDBJ whole genome shotgun (WGS) entry which is preliminary data.</text>
</comment>
<name>A0ABW0USD0_9ACTN</name>
<dbReference type="Gene3D" id="3.10.20.30">
    <property type="match status" value="1"/>
</dbReference>
<dbReference type="RefSeq" id="WP_381023324.1">
    <property type="nucleotide sequence ID" value="NZ_JBHSNY010000006.1"/>
</dbReference>